<organism evidence="4 5">
    <name type="scientific">Advenella incenata</name>
    <dbReference type="NCBI Taxonomy" id="267800"/>
    <lineage>
        <taxon>Bacteria</taxon>
        <taxon>Pseudomonadati</taxon>
        <taxon>Pseudomonadota</taxon>
        <taxon>Betaproteobacteria</taxon>
        <taxon>Burkholderiales</taxon>
        <taxon>Alcaligenaceae</taxon>
    </lineage>
</organism>
<feature type="domain" description="PepSY" evidence="3">
    <location>
        <begin position="33"/>
        <end position="87"/>
    </location>
</feature>
<dbReference type="Pfam" id="PF03413">
    <property type="entry name" value="PepSY"/>
    <property type="match status" value="1"/>
</dbReference>
<dbReference type="OrthoDB" id="8687335at2"/>
<name>A0A4Q7VAQ4_9BURK</name>
<feature type="region of interest" description="Disordered" evidence="1">
    <location>
        <begin position="84"/>
        <end position="108"/>
    </location>
</feature>
<evidence type="ECO:0000256" key="1">
    <source>
        <dbReference type="SAM" id="MobiDB-lite"/>
    </source>
</evidence>
<feature type="chain" id="PRO_5020865398" evidence="2">
    <location>
        <begin position="25"/>
        <end position="108"/>
    </location>
</feature>
<sequence length="108" mass="12041">MKKILTAGMIGLLIAVAPATGALAYQSGHRGDVSPAQAMRIAERAVGGQAYKVEPDHYRGRRAYSVDVRKARRVVQVDVDARNGKILHTERHNRRGPVEQHPRAYHHR</sequence>
<reference evidence="4 5" key="1">
    <citation type="submission" date="2019-02" db="EMBL/GenBank/DDBJ databases">
        <title>Genomic Encyclopedia of Type Strains, Phase IV (KMG-IV): sequencing the most valuable type-strain genomes for metagenomic binning, comparative biology and taxonomic classification.</title>
        <authorList>
            <person name="Goeker M."/>
        </authorList>
    </citation>
    <scope>NUCLEOTIDE SEQUENCE [LARGE SCALE GENOMIC DNA]</scope>
    <source>
        <strain evidence="4 5">DSM 23814</strain>
    </source>
</reference>
<evidence type="ECO:0000256" key="2">
    <source>
        <dbReference type="SAM" id="SignalP"/>
    </source>
</evidence>
<dbReference type="EMBL" id="SHKO01000003">
    <property type="protein sequence ID" value="RZT92847.1"/>
    <property type="molecule type" value="Genomic_DNA"/>
</dbReference>
<keyword evidence="5" id="KW-1185">Reference proteome</keyword>
<comment type="caution">
    <text evidence="4">The sequence shown here is derived from an EMBL/GenBank/DDBJ whole genome shotgun (WGS) entry which is preliminary data.</text>
</comment>
<gene>
    <name evidence="4" type="ORF">EV681_3608</name>
</gene>
<dbReference type="InterPro" id="IPR025711">
    <property type="entry name" value="PepSY"/>
</dbReference>
<keyword evidence="2" id="KW-0732">Signal</keyword>
<accession>A0A4Q7VAQ4</accession>
<evidence type="ECO:0000313" key="4">
    <source>
        <dbReference type="EMBL" id="RZT92847.1"/>
    </source>
</evidence>
<evidence type="ECO:0000313" key="5">
    <source>
        <dbReference type="Proteomes" id="UP000293398"/>
    </source>
</evidence>
<proteinExistence type="predicted"/>
<evidence type="ECO:0000259" key="3">
    <source>
        <dbReference type="Pfam" id="PF03413"/>
    </source>
</evidence>
<dbReference type="AlphaFoldDB" id="A0A4Q7VAQ4"/>
<dbReference type="Gene3D" id="3.10.450.40">
    <property type="match status" value="1"/>
</dbReference>
<feature type="compositionally biased region" description="Basic and acidic residues" evidence="1">
    <location>
        <begin position="84"/>
        <end position="102"/>
    </location>
</feature>
<dbReference type="RefSeq" id="WP_130304744.1">
    <property type="nucleotide sequence ID" value="NZ_SHKO01000003.1"/>
</dbReference>
<protein>
    <submittedName>
        <fullName evidence="4">Peptidase YpeB-like protein</fullName>
    </submittedName>
</protein>
<feature type="signal peptide" evidence="2">
    <location>
        <begin position="1"/>
        <end position="24"/>
    </location>
</feature>
<dbReference type="Proteomes" id="UP000293398">
    <property type="component" value="Unassembled WGS sequence"/>
</dbReference>